<dbReference type="PANTHER" id="PTHR43194">
    <property type="entry name" value="HYDROLASE ALPHA/BETA FOLD FAMILY"/>
    <property type="match status" value="1"/>
</dbReference>
<keyword evidence="1" id="KW-0812">Transmembrane</keyword>
<comment type="caution">
    <text evidence="3">The sequence shown here is derived from an EMBL/GenBank/DDBJ whole genome shotgun (WGS) entry which is preliminary data.</text>
</comment>
<dbReference type="SUPFAM" id="SSF53474">
    <property type="entry name" value="alpha/beta-Hydrolases"/>
    <property type="match status" value="1"/>
</dbReference>
<accession>A0A3N4PXH5</accession>
<evidence type="ECO:0000313" key="3">
    <source>
        <dbReference type="EMBL" id="RPE08370.1"/>
    </source>
</evidence>
<keyword evidence="4" id="KW-1185">Reference proteome</keyword>
<dbReference type="InterPro" id="IPR000639">
    <property type="entry name" value="Epox_hydrolase-like"/>
</dbReference>
<proteinExistence type="predicted"/>
<dbReference type="Proteomes" id="UP000278351">
    <property type="component" value="Unassembled WGS sequence"/>
</dbReference>
<reference evidence="3 4" key="1">
    <citation type="submission" date="2018-11" db="EMBL/GenBank/DDBJ databases">
        <title>Chitinophaga lutea sp.nov., isolate from arsenic contaminated soil.</title>
        <authorList>
            <person name="Zong Y."/>
        </authorList>
    </citation>
    <scope>NUCLEOTIDE SEQUENCE [LARGE SCALE GENOMIC DNA]</scope>
    <source>
        <strain evidence="3 4">ZY74</strain>
    </source>
</reference>
<evidence type="ECO:0000256" key="1">
    <source>
        <dbReference type="SAM" id="Phobius"/>
    </source>
</evidence>
<sequence>MKRLLRLLLYICLGAALTGAAVYWYIARGQETEELNAETRKNAPGSFLQLAEGMVHYRLMGPDTGQLIIFVHGGGTTGMEVWKYTAPYFLERGYRILLYDLYGRGYSDRPRVTYNPALFRRQLEQLIDTLHINTPFDVVAMSMGGSIALDYANLHPGKVKRMALLAPAASGDLRPSKALEVPVLAPLLMTGYWYPRSVENQRKEFVDQSAFDKYAERLRYFMNFEGYKYITLSTWQHMLNQDQLFLLDKIRPDNILLIYGRQDPFFPDENVPRYQQHYPSLLVQTVDRAGHMPHYEQPALINPMVYRYLRNGRDSVAQ</sequence>
<dbReference type="OrthoDB" id="9773293at2"/>
<dbReference type="EMBL" id="RPDH01000002">
    <property type="protein sequence ID" value="RPE08370.1"/>
    <property type="molecule type" value="Genomic_DNA"/>
</dbReference>
<feature type="domain" description="AB hydrolase-1" evidence="2">
    <location>
        <begin position="67"/>
        <end position="298"/>
    </location>
</feature>
<evidence type="ECO:0000313" key="4">
    <source>
        <dbReference type="Proteomes" id="UP000278351"/>
    </source>
</evidence>
<keyword evidence="1" id="KW-1133">Transmembrane helix</keyword>
<dbReference type="GO" id="GO:0016787">
    <property type="term" value="F:hydrolase activity"/>
    <property type="evidence" value="ECO:0007669"/>
    <property type="project" value="UniProtKB-KW"/>
</dbReference>
<dbReference type="PANTHER" id="PTHR43194:SF2">
    <property type="entry name" value="PEROXISOMAL MEMBRANE PROTEIN LPX1"/>
    <property type="match status" value="1"/>
</dbReference>
<feature type="transmembrane region" description="Helical" evidence="1">
    <location>
        <begin position="7"/>
        <end position="26"/>
    </location>
</feature>
<dbReference type="InterPro" id="IPR000073">
    <property type="entry name" value="AB_hydrolase_1"/>
</dbReference>
<dbReference type="AlphaFoldDB" id="A0A3N4PXH5"/>
<evidence type="ECO:0000259" key="2">
    <source>
        <dbReference type="Pfam" id="PF00561"/>
    </source>
</evidence>
<keyword evidence="1" id="KW-0472">Membrane</keyword>
<keyword evidence="3" id="KW-0378">Hydrolase</keyword>
<dbReference type="Pfam" id="PF00561">
    <property type="entry name" value="Abhydrolase_1"/>
    <property type="match status" value="1"/>
</dbReference>
<dbReference type="InterPro" id="IPR029058">
    <property type="entry name" value="AB_hydrolase_fold"/>
</dbReference>
<dbReference type="PRINTS" id="PR00412">
    <property type="entry name" value="EPOXHYDRLASE"/>
</dbReference>
<gene>
    <name evidence="3" type="ORF">EGT74_15065</name>
</gene>
<dbReference type="Gene3D" id="3.40.50.1820">
    <property type="entry name" value="alpha/beta hydrolase"/>
    <property type="match status" value="1"/>
</dbReference>
<protein>
    <submittedName>
        <fullName evidence="3">Alpha/beta hydrolase</fullName>
    </submittedName>
</protein>
<dbReference type="RefSeq" id="WP_123847373.1">
    <property type="nucleotide sequence ID" value="NZ_RPDH01000002.1"/>
</dbReference>
<name>A0A3N4PXH5_9BACT</name>
<dbReference type="PRINTS" id="PR00111">
    <property type="entry name" value="ABHYDROLASE"/>
</dbReference>
<organism evidence="3 4">
    <name type="scientific">Chitinophaga lutea</name>
    <dbReference type="NCBI Taxonomy" id="2488634"/>
    <lineage>
        <taxon>Bacteria</taxon>
        <taxon>Pseudomonadati</taxon>
        <taxon>Bacteroidota</taxon>
        <taxon>Chitinophagia</taxon>
        <taxon>Chitinophagales</taxon>
        <taxon>Chitinophagaceae</taxon>
        <taxon>Chitinophaga</taxon>
    </lineage>
</organism>
<dbReference type="InterPro" id="IPR050228">
    <property type="entry name" value="Carboxylesterase_BioH"/>
</dbReference>